<dbReference type="PROSITE" id="PS51257">
    <property type="entry name" value="PROKAR_LIPOPROTEIN"/>
    <property type="match status" value="1"/>
</dbReference>
<comment type="similarity">
    <text evidence="2">Belongs to the ETF-QO/FixC family.</text>
</comment>
<dbReference type="SUPFAM" id="SSF51905">
    <property type="entry name" value="FAD/NAD(P)-binding domain"/>
    <property type="match status" value="1"/>
</dbReference>
<dbReference type="AlphaFoldDB" id="I9DEJ5"/>
<keyword evidence="3" id="KW-0285">Flavoprotein</keyword>
<evidence type="ECO:0000256" key="4">
    <source>
        <dbReference type="ARBA" id="ARBA00022827"/>
    </source>
</evidence>
<gene>
    <name evidence="8" type="ORF">JBW_03266</name>
</gene>
<evidence type="ECO:0000256" key="1">
    <source>
        <dbReference type="ARBA" id="ARBA00001974"/>
    </source>
</evidence>
<dbReference type="STRING" id="1192197.JBW_03266"/>
<dbReference type="PANTHER" id="PTHR43624">
    <property type="entry name" value="ELECTRON TRANSFER FLAVOPROTEIN-QUINONE OXIDOREDUCTASE YDIS-RELATED"/>
    <property type="match status" value="1"/>
</dbReference>
<evidence type="ECO:0000256" key="5">
    <source>
        <dbReference type="ARBA" id="ARBA00023002"/>
    </source>
</evidence>
<proteinExistence type="inferred from homology"/>
<evidence type="ECO:0000313" key="9">
    <source>
        <dbReference type="Proteomes" id="UP000005361"/>
    </source>
</evidence>
<reference evidence="9" key="2">
    <citation type="submission" date="2015-02" db="EMBL/GenBank/DDBJ databases">
        <title>Complete Genome Sequence of Pelosinus fermentans JBW45.</title>
        <authorList>
            <person name="De Leon K.B."/>
            <person name="Utturkar S.M."/>
            <person name="Camilleri L.B."/>
            <person name="Arkin A.P."/>
            <person name="Fields M.W."/>
            <person name="Brown S.D."/>
            <person name="Wall J.D."/>
        </authorList>
    </citation>
    <scope>NUCLEOTIDE SEQUENCE [LARGE SCALE GENOMIC DNA]</scope>
    <source>
        <strain evidence="9">JBW45</strain>
    </source>
</reference>
<dbReference type="RefSeq" id="WP_007958323.1">
    <property type="nucleotide sequence ID" value="NZ_CP010978.1"/>
</dbReference>
<sequence>MSEEEKFDAIIIGAGPAGAACAYVLAKEGKNVILIERGATAGEKNVTGGRLYTYAMELVEPGLYKQAPMQRKVVREQIMMMSANSAITIDYGNYDFGTEIPQSFNVLRAPFDEWFAAQAEEQGAMLACGILVEDLIERDGKIIGVRAGDDEIYANVVIAADGVNSLIAQKAGLRDDISVHAVAVGAKEIIELPRNVIEDRFNLTGDEGAARMLVGGTDGVLGGGFMYTNSNSISLGVVLSPEDLARQGKKIHDILQDLKMHPAIYSLIKDGTTVEYGAHLVPEIGFSGIPKKLYRDGLVVVGDAAGMCMNTGTILRGIDLAIVSGVAAARAIIANEGASDVGAAYMQQLEQLQLLPTMRLYGKYHELLGNARMISTYPNMANEIMKMMFSVDGTLPKRIDKAMLGIVKKHVTFGQIVADGWKGFKATT</sequence>
<keyword evidence="5" id="KW-0560">Oxidoreductase</keyword>
<name>I9DEJ5_9FIRM</name>
<dbReference type="Gene3D" id="3.50.50.60">
    <property type="entry name" value="FAD/NAD(P)-binding domain"/>
    <property type="match status" value="1"/>
</dbReference>
<dbReference type="GO" id="GO:0071949">
    <property type="term" value="F:FAD binding"/>
    <property type="evidence" value="ECO:0007669"/>
    <property type="project" value="InterPro"/>
</dbReference>
<dbReference type="InterPro" id="IPR036188">
    <property type="entry name" value="FAD/NAD-bd_sf"/>
</dbReference>
<accession>I9DEJ5</accession>
<comment type="cofactor">
    <cofactor evidence="1">
        <name>FAD</name>
        <dbReference type="ChEBI" id="CHEBI:57692"/>
    </cofactor>
</comment>
<reference evidence="8 9" key="1">
    <citation type="journal article" date="2015" name="Genome Announc.">
        <title>Complete Genome Sequence of Pelosinus fermentans JBW45, a Member of a Remarkably Competitive Group of Negativicutes in the Firmicutes Phylum.</title>
        <authorList>
            <person name="De Leon K.B."/>
            <person name="Utturkar S.M."/>
            <person name="Camilleri L.B."/>
            <person name="Elias D.A."/>
            <person name="Arkin A.P."/>
            <person name="Fields M.W."/>
            <person name="Brown S.D."/>
            <person name="Wall J.D."/>
        </authorList>
    </citation>
    <scope>NUCLEOTIDE SEQUENCE [LARGE SCALE GENOMIC DNA]</scope>
    <source>
        <strain evidence="8 9">JBW45</strain>
    </source>
</reference>
<protein>
    <submittedName>
        <fullName evidence="8">Monooxygenase FAD-binding protein</fullName>
    </submittedName>
</protein>
<evidence type="ECO:0000313" key="8">
    <source>
        <dbReference type="EMBL" id="AJQ28607.1"/>
    </source>
</evidence>
<dbReference type="Pfam" id="PF26311">
    <property type="entry name" value="ETF-QO_FixC_C"/>
    <property type="match status" value="1"/>
</dbReference>
<evidence type="ECO:0000259" key="7">
    <source>
        <dbReference type="Pfam" id="PF26311"/>
    </source>
</evidence>
<dbReference type="Proteomes" id="UP000005361">
    <property type="component" value="Chromosome"/>
</dbReference>
<dbReference type="InterPro" id="IPR039651">
    <property type="entry name" value="FixC-like"/>
</dbReference>
<evidence type="ECO:0000256" key="2">
    <source>
        <dbReference type="ARBA" id="ARBA00006796"/>
    </source>
</evidence>
<dbReference type="Pfam" id="PF01494">
    <property type="entry name" value="FAD_binding_3"/>
    <property type="match status" value="1"/>
</dbReference>
<dbReference type="InterPro" id="IPR002938">
    <property type="entry name" value="FAD-bd"/>
</dbReference>
<feature type="domain" description="FixC-like C-terminal" evidence="7">
    <location>
        <begin position="367"/>
        <end position="426"/>
    </location>
</feature>
<evidence type="ECO:0000259" key="6">
    <source>
        <dbReference type="Pfam" id="PF01494"/>
    </source>
</evidence>
<feature type="domain" description="FAD-binding" evidence="6">
    <location>
        <begin position="7"/>
        <end position="174"/>
    </location>
</feature>
<dbReference type="KEGG" id="pft:JBW_03266"/>
<keyword evidence="8" id="KW-0503">Monooxygenase</keyword>
<dbReference type="GO" id="GO:0004497">
    <property type="term" value="F:monooxygenase activity"/>
    <property type="evidence" value="ECO:0007669"/>
    <property type="project" value="UniProtKB-KW"/>
</dbReference>
<evidence type="ECO:0000256" key="3">
    <source>
        <dbReference type="ARBA" id="ARBA00022630"/>
    </source>
</evidence>
<dbReference type="PRINTS" id="PR00420">
    <property type="entry name" value="RNGMNOXGNASE"/>
</dbReference>
<dbReference type="SUPFAM" id="SSF54373">
    <property type="entry name" value="FAD-linked reductases, C-terminal domain"/>
    <property type="match status" value="1"/>
</dbReference>
<dbReference type="PANTHER" id="PTHR43624:SF2">
    <property type="entry name" value="ELECTRON TRANSFER FLAVOPROTEIN-QUINONE OXIDOREDUCTASE YDIS-RELATED"/>
    <property type="match status" value="1"/>
</dbReference>
<keyword evidence="4" id="KW-0274">FAD</keyword>
<dbReference type="EMBL" id="CP010978">
    <property type="protein sequence ID" value="AJQ28607.1"/>
    <property type="molecule type" value="Genomic_DNA"/>
</dbReference>
<dbReference type="HOGENOM" id="CLU_050977_0_0_9"/>
<dbReference type="OrthoDB" id="9806565at2"/>
<organism evidence="8 9">
    <name type="scientific">Pelosinus fermentans JBW45</name>
    <dbReference type="NCBI Taxonomy" id="1192197"/>
    <lineage>
        <taxon>Bacteria</taxon>
        <taxon>Bacillati</taxon>
        <taxon>Bacillota</taxon>
        <taxon>Negativicutes</taxon>
        <taxon>Selenomonadales</taxon>
        <taxon>Sporomusaceae</taxon>
        <taxon>Pelosinus</taxon>
    </lineage>
</organism>
<dbReference type="InterPro" id="IPR059103">
    <property type="entry name" value="FixC-like_C"/>
</dbReference>